<evidence type="ECO:0000256" key="8">
    <source>
        <dbReference type="ARBA" id="ARBA00022741"/>
    </source>
</evidence>
<evidence type="ECO:0000256" key="12">
    <source>
        <dbReference type="ARBA" id="ARBA00022840"/>
    </source>
</evidence>
<evidence type="ECO:0000256" key="4">
    <source>
        <dbReference type="ARBA" id="ARBA00022679"/>
    </source>
</evidence>
<dbReference type="InterPro" id="IPR014144">
    <property type="entry name" value="LigD_PE_domain"/>
</dbReference>
<keyword evidence="9" id="KW-0227">DNA damage</keyword>
<accession>A0A918VX46</accession>
<dbReference type="CDD" id="cd07971">
    <property type="entry name" value="OBF_DNA_ligase_LigD"/>
    <property type="match status" value="1"/>
</dbReference>
<dbReference type="EMBL" id="BMXB01000003">
    <property type="protein sequence ID" value="GHA33266.1"/>
    <property type="molecule type" value="Genomic_DNA"/>
</dbReference>
<dbReference type="GO" id="GO:0003677">
    <property type="term" value="F:DNA binding"/>
    <property type="evidence" value="ECO:0007669"/>
    <property type="project" value="UniProtKB-KW"/>
</dbReference>
<dbReference type="GO" id="GO:0003910">
    <property type="term" value="F:DNA ligase (ATP) activity"/>
    <property type="evidence" value="ECO:0007669"/>
    <property type="project" value="UniProtKB-EC"/>
</dbReference>
<dbReference type="Pfam" id="PF04679">
    <property type="entry name" value="DNA_ligase_A_C"/>
    <property type="match status" value="1"/>
</dbReference>
<gene>
    <name evidence="22" type="ORF">GCM10007103_13480</name>
</gene>
<evidence type="ECO:0000313" key="23">
    <source>
        <dbReference type="Proteomes" id="UP000610456"/>
    </source>
</evidence>
<comment type="caution">
    <text evidence="22">The sequence shown here is derived from an EMBL/GenBank/DDBJ whole genome shotgun (WGS) entry which is preliminary data.</text>
</comment>
<dbReference type="GO" id="GO:0003887">
    <property type="term" value="F:DNA-directed DNA polymerase activity"/>
    <property type="evidence" value="ECO:0007669"/>
    <property type="project" value="UniProtKB-KW"/>
</dbReference>
<reference evidence="22" key="2">
    <citation type="submission" date="2020-09" db="EMBL/GenBank/DDBJ databases">
        <authorList>
            <person name="Sun Q."/>
            <person name="Kim S."/>
        </authorList>
    </citation>
    <scope>NUCLEOTIDE SEQUENCE</scope>
    <source>
        <strain evidence="22">KCTC 12719</strain>
    </source>
</reference>
<dbReference type="Pfam" id="PF13298">
    <property type="entry name" value="LigD_N"/>
    <property type="match status" value="1"/>
</dbReference>
<dbReference type="Gene3D" id="3.90.920.10">
    <property type="entry name" value="DNA primase, PRIM domain"/>
    <property type="match status" value="1"/>
</dbReference>
<dbReference type="NCBIfam" id="TIGR02777">
    <property type="entry name" value="LigD_PE_dom"/>
    <property type="match status" value="1"/>
</dbReference>
<keyword evidence="13" id="KW-0239">DNA-directed DNA polymerase</keyword>
<dbReference type="GO" id="GO:0006281">
    <property type="term" value="P:DNA repair"/>
    <property type="evidence" value="ECO:0007669"/>
    <property type="project" value="UniProtKB-KW"/>
</dbReference>
<dbReference type="Pfam" id="PF21686">
    <property type="entry name" value="LigD_Prim-Pol"/>
    <property type="match status" value="1"/>
</dbReference>
<dbReference type="SUPFAM" id="SSF56091">
    <property type="entry name" value="DNA ligase/mRNA capping enzyme, catalytic domain"/>
    <property type="match status" value="1"/>
</dbReference>
<dbReference type="CDD" id="cd04865">
    <property type="entry name" value="LigD_Pol_like_2"/>
    <property type="match status" value="1"/>
</dbReference>
<dbReference type="AlphaFoldDB" id="A0A918VX46"/>
<keyword evidence="16" id="KW-0234">DNA repair</keyword>
<dbReference type="Gene3D" id="2.40.50.140">
    <property type="entry name" value="Nucleic acid-binding proteins"/>
    <property type="match status" value="1"/>
</dbReference>
<evidence type="ECO:0000256" key="20">
    <source>
        <dbReference type="ARBA" id="ARBA00034003"/>
    </source>
</evidence>
<dbReference type="GO" id="GO:0006310">
    <property type="term" value="P:DNA recombination"/>
    <property type="evidence" value="ECO:0007669"/>
    <property type="project" value="UniProtKB-KW"/>
</dbReference>
<dbReference type="NCBIfam" id="TIGR02779">
    <property type="entry name" value="NHEJ_ligase_lig"/>
    <property type="match status" value="1"/>
</dbReference>
<keyword evidence="14" id="KW-0238">DNA-binding</keyword>
<dbReference type="InterPro" id="IPR014145">
    <property type="entry name" value="LigD_pol_dom"/>
</dbReference>
<keyword evidence="3 22" id="KW-0436">Ligase</keyword>
<dbReference type="InterPro" id="IPR012310">
    <property type="entry name" value="DNA_ligase_ATP-dep_cent"/>
</dbReference>
<evidence type="ECO:0000256" key="15">
    <source>
        <dbReference type="ARBA" id="ARBA00023172"/>
    </source>
</evidence>
<dbReference type="RefSeq" id="WP_189603960.1">
    <property type="nucleotide sequence ID" value="NZ_BMXB01000003.1"/>
</dbReference>
<keyword evidence="11" id="KW-0269">Exonuclease</keyword>
<dbReference type="GO" id="GO:0046872">
    <property type="term" value="F:metal ion binding"/>
    <property type="evidence" value="ECO:0007669"/>
    <property type="project" value="UniProtKB-KW"/>
</dbReference>
<dbReference type="Gene3D" id="3.30.470.30">
    <property type="entry name" value="DNA ligase/mRNA capping enzyme"/>
    <property type="match status" value="1"/>
</dbReference>
<dbReference type="PROSITE" id="PS50160">
    <property type="entry name" value="DNA_LIGASE_A3"/>
    <property type="match status" value="1"/>
</dbReference>
<evidence type="ECO:0000256" key="18">
    <source>
        <dbReference type="ARBA" id="ARBA00023268"/>
    </source>
</evidence>
<dbReference type="CDD" id="cd07906">
    <property type="entry name" value="Adenylation_DNA_ligase_LigD_LigC"/>
    <property type="match status" value="1"/>
</dbReference>
<sequence>MGLEEYIRKRNFSNTPEPEAKYHKNKGKLRFVIQRHRATRLHYDLRLEMEGVLKSWAVPKGPSMNPEDKRLAIQTEDHPIKYLTFHGTIPKGNYGAGEMVIWDEGTYESASGGDESTILEQFEEGNLKLKFNGSKVKGVFALVHTNRGAEKNQWLLIKKEDSFSTDLSYDAENFNDSVAEEKEVKQLKNNELIKPMLATKASEIFNKANWIYELKWDGYRALANISGGKVDLYSRNGISFKRKFASIYENLKDIPHDTILDGEIVALDEDGLPKFQNLQNYESEPIGELRYYVFDILYLNGHNIMHMPLLERKSLIQDVIEDIPQVFYCDHIDTMGKSFYQKAVDAGMEGVIAKKATSEYVPGTRSSNWLKIKAFESQEALICGFTEPKESSLPFGSLILGMYKQEELVYIGNCGTGFDDEMRKELHRKFEPLITEGSPFKKKINLKGRKAIWLDPQLICEATFSEWTKAGHMRHPVFKGLRSDKIPSEIDKEKEVKVPKKKPAATNTSESLEIGGISVPISNLEKIYWPDSGLRKYDLIEYYLKVSEYMLPFLKDRPQNLHRHPNGIKQGSFYQKDTAGIFPHWLETLKVHSKSNDKEIEYIMCQNEASLIYMANLGCIEINPWNSRKDSLLFPDFTVIDIDPSDKNTFADVIEVALVAKNVLDRAKIEGHVKTSGSSGIHIYIPLGAKYTYEEARDFTKILCYFIQEELPDLTSMERNVKKRKGKIYLDFLQNRKGQTLAAPYCARPKPGATVSTPLQWSEVKSGLDMHDFNIQTVPERIEKHPDLFTGAIGKGVDIEQALDTLSNS</sequence>
<keyword evidence="10" id="KW-0378">Hydrolase</keyword>
<keyword evidence="4" id="KW-0808">Transferase</keyword>
<evidence type="ECO:0000256" key="14">
    <source>
        <dbReference type="ARBA" id="ARBA00023125"/>
    </source>
</evidence>
<evidence type="ECO:0000256" key="16">
    <source>
        <dbReference type="ARBA" id="ARBA00023204"/>
    </source>
</evidence>
<dbReference type="InterPro" id="IPR012340">
    <property type="entry name" value="NA-bd_OB-fold"/>
</dbReference>
<keyword evidence="5" id="KW-0548">Nucleotidyltransferase</keyword>
<keyword evidence="7" id="KW-0479">Metal-binding</keyword>
<evidence type="ECO:0000256" key="19">
    <source>
        <dbReference type="ARBA" id="ARBA00029943"/>
    </source>
</evidence>
<keyword evidence="8" id="KW-0547">Nucleotide-binding</keyword>
<evidence type="ECO:0000256" key="1">
    <source>
        <dbReference type="ARBA" id="ARBA00001936"/>
    </source>
</evidence>
<keyword evidence="23" id="KW-1185">Reference proteome</keyword>
<comment type="catalytic activity">
    <reaction evidence="20">
        <text>ATP + (deoxyribonucleotide)n-3'-hydroxyl + 5'-phospho-(deoxyribonucleotide)m = (deoxyribonucleotide)n+m + AMP + diphosphate.</text>
        <dbReference type="EC" id="6.5.1.1"/>
    </reaction>
</comment>
<proteinExistence type="predicted"/>
<evidence type="ECO:0000256" key="9">
    <source>
        <dbReference type="ARBA" id="ARBA00022763"/>
    </source>
</evidence>
<evidence type="ECO:0000313" key="22">
    <source>
        <dbReference type="EMBL" id="GHA33266.1"/>
    </source>
</evidence>
<organism evidence="22 23">
    <name type="scientific">Salinimicrobium marinum</name>
    <dbReference type="NCBI Taxonomy" id="680283"/>
    <lineage>
        <taxon>Bacteria</taxon>
        <taxon>Pseudomonadati</taxon>
        <taxon>Bacteroidota</taxon>
        <taxon>Flavobacteriia</taxon>
        <taxon>Flavobacteriales</taxon>
        <taxon>Flavobacteriaceae</taxon>
        <taxon>Salinimicrobium</taxon>
    </lineage>
</organism>
<evidence type="ECO:0000256" key="6">
    <source>
        <dbReference type="ARBA" id="ARBA00022722"/>
    </source>
</evidence>
<dbReference type="Gene3D" id="3.30.1490.70">
    <property type="match status" value="1"/>
</dbReference>
<dbReference type="InterPro" id="IPR052171">
    <property type="entry name" value="NHEJ_LigD"/>
</dbReference>
<dbReference type="InterPro" id="IPR012309">
    <property type="entry name" value="DNA_ligase_ATP-dep_C"/>
</dbReference>
<keyword evidence="17" id="KW-0464">Manganese</keyword>
<evidence type="ECO:0000256" key="5">
    <source>
        <dbReference type="ARBA" id="ARBA00022695"/>
    </source>
</evidence>
<name>A0A918VX46_9FLAO</name>
<comment type="cofactor">
    <cofactor evidence="1">
        <name>Mn(2+)</name>
        <dbReference type="ChEBI" id="CHEBI:29035"/>
    </cofactor>
</comment>
<keyword evidence="15" id="KW-0233">DNA recombination</keyword>
<dbReference type="EC" id="6.5.1.1" evidence="2"/>
<evidence type="ECO:0000256" key="7">
    <source>
        <dbReference type="ARBA" id="ARBA00022723"/>
    </source>
</evidence>
<dbReference type="InterPro" id="IPR014143">
    <property type="entry name" value="NHEJ_ligase_prk"/>
</dbReference>
<dbReference type="Proteomes" id="UP000610456">
    <property type="component" value="Unassembled WGS sequence"/>
</dbReference>
<evidence type="ECO:0000256" key="2">
    <source>
        <dbReference type="ARBA" id="ARBA00012727"/>
    </source>
</evidence>
<dbReference type="GO" id="GO:0005524">
    <property type="term" value="F:ATP binding"/>
    <property type="evidence" value="ECO:0007669"/>
    <property type="project" value="UniProtKB-KW"/>
</dbReference>
<dbReference type="Pfam" id="PF01068">
    <property type="entry name" value="DNA_ligase_A_M"/>
    <property type="match status" value="1"/>
</dbReference>
<keyword evidence="12" id="KW-0067">ATP-binding</keyword>
<dbReference type="GO" id="GO:0004527">
    <property type="term" value="F:exonuclease activity"/>
    <property type="evidence" value="ECO:0007669"/>
    <property type="project" value="UniProtKB-KW"/>
</dbReference>
<evidence type="ECO:0000256" key="13">
    <source>
        <dbReference type="ARBA" id="ARBA00022932"/>
    </source>
</evidence>
<keyword evidence="18" id="KW-0511">Multifunctional enzyme</keyword>
<evidence type="ECO:0000256" key="11">
    <source>
        <dbReference type="ARBA" id="ARBA00022839"/>
    </source>
</evidence>
<evidence type="ECO:0000256" key="3">
    <source>
        <dbReference type="ARBA" id="ARBA00022598"/>
    </source>
</evidence>
<dbReference type="PANTHER" id="PTHR42705">
    <property type="entry name" value="BIFUNCTIONAL NON-HOMOLOGOUS END JOINING PROTEIN LIGD"/>
    <property type="match status" value="1"/>
</dbReference>
<dbReference type="SUPFAM" id="SSF50249">
    <property type="entry name" value="Nucleic acid-binding proteins"/>
    <property type="match status" value="1"/>
</dbReference>
<evidence type="ECO:0000256" key="10">
    <source>
        <dbReference type="ARBA" id="ARBA00022801"/>
    </source>
</evidence>
<protein>
    <recommendedName>
        <fullName evidence="2">DNA ligase (ATP)</fullName>
        <ecNumber evidence="2">6.5.1.1</ecNumber>
    </recommendedName>
    <alternativeName>
        <fullName evidence="19">NHEJ DNA polymerase</fullName>
    </alternativeName>
</protein>
<keyword evidence="6" id="KW-0540">Nuclease</keyword>
<dbReference type="PANTHER" id="PTHR42705:SF3">
    <property type="entry name" value="ATP-DEPENDENT DNA LIGASE"/>
    <property type="match status" value="1"/>
</dbReference>
<dbReference type="NCBIfam" id="TIGR02776">
    <property type="entry name" value="NHEJ_ligase_prk"/>
    <property type="match status" value="1"/>
</dbReference>
<dbReference type="InterPro" id="IPR014146">
    <property type="entry name" value="LigD_ligase_dom"/>
</dbReference>
<evidence type="ECO:0000259" key="21">
    <source>
        <dbReference type="PROSITE" id="PS50160"/>
    </source>
</evidence>
<dbReference type="NCBIfam" id="TIGR02778">
    <property type="entry name" value="ligD_pol"/>
    <property type="match status" value="1"/>
</dbReference>
<evidence type="ECO:0000256" key="17">
    <source>
        <dbReference type="ARBA" id="ARBA00023211"/>
    </source>
</evidence>
<feature type="domain" description="ATP-dependent DNA ligase family profile" evidence="21">
    <location>
        <begin position="291"/>
        <end position="373"/>
    </location>
</feature>
<reference evidence="22" key="1">
    <citation type="journal article" date="2014" name="Int. J. Syst. Evol. Microbiol.">
        <title>Complete genome sequence of Corynebacterium casei LMG S-19264T (=DSM 44701T), isolated from a smear-ripened cheese.</title>
        <authorList>
            <consortium name="US DOE Joint Genome Institute (JGI-PGF)"/>
            <person name="Walter F."/>
            <person name="Albersmeier A."/>
            <person name="Kalinowski J."/>
            <person name="Ruckert C."/>
        </authorList>
    </citation>
    <scope>NUCLEOTIDE SEQUENCE</scope>
    <source>
        <strain evidence="22">KCTC 12719</strain>
    </source>
</reference>